<accession>A0A016UC02</accession>
<evidence type="ECO:0000256" key="3">
    <source>
        <dbReference type="ARBA" id="ARBA00022989"/>
    </source>
</evidence>
<evidence type="ECO:0000256" key="9">
    <source>
        <dbReference type="SAM" id="Phobius"/>
    </source>
</evidence>
<feature type="transmembrane region" description="Helical" evidence="9">
    <location>
        <begin position="224"/>
        <end position="244"/>
    </location>
</feature>
<dbReference type="PRINTS" id="PR00237">
    <property type="entry name" value="GPCRRHODOPSN"/>
</dbReference>
<dbReference type="PROSITE" id="PS00237">
    <property type="entry name" value="G_PROTEIN_RECEP_F1_1"/>
    <property type="match status" value="1"/>
</dbReference>
<comment type="similarity">
    <text evidence="8">Belongs to the G-protein coupled receptor 1 family.</text>
</comment>
<evidence type="ECO:0000256" key="2">
    <source>
        <dbReference type="ARBA" id="ARBA00022692"/>
    </source>
</evidence>
<gene>
    <name evidence="11" type="primary">Acey_s0047.g1494</name>
    <name evidence="11" type="synonym">Acey-nmur-2</name>
    <name evidence="11" type="ORF">Y032_0047g1494</name>
</gene>
<dbReference type="EMBL" id="JARK01001383">
    <property type="protein sequence ID" value="EYC12461.1"/>
    <property type="molecule type" value="Genomic_DNA"/>
</dbReference>
<keyword evidence="2 8" id="KW-0812">Transmembrane</keyword>
<dbReference type="Pfam" id="PF00001">
    <property type="entry name" value="7tm_1"/>
    <property type="match status" value="1"/>
</dbReference>
<dbReference type="Gene3D" id="1.20.1070.10">
    <property type="entry name" value="Rhodopsin 7-helix transmembrane proteins"/>
    <property type="match status" value="1"/>
</dbReference>
<evidence type="ECO:0000256" key="6">
    <source>
        <dbReference type="ARBA" id="ARBA00023170"/>
    </source>
</evidence>
<reference evidence="12" key="1">
    <citation type="journal article" date="2015" name="Nat. Genet.">
        <title>The genome and transcriptome of the zoonotic hookworm Ancylostoma ceylanicum identify infection-specific gene families.</title>
        <authorList>
            <person name="Schwarz E.M."/>
            <person name="Hu Y."/>
            <person name="Antoshechkin I."/>
            <person name="Miller M.M."/>
            <person name="Sternberg P.W."/>
            <person name="Aroian R.V."/>
        </authorList>
    </citation>
    <scope>NUCLEOTIDE SEQUENCE</scope>
    <source>
        <strain evidence="12">HY135</strain>
    </source>
</reference>
<evidence type="ECO:0000313" key="12">
    <source>
        <dbReference type="Proteomes" id="UP000024635"/>
    </source>
</evidence>
<evidence type="ECO:0000256" key="1">
    <source>
        <dbReference type="ARBA" id="ARBA00004141"/>
    </source>
</evidence>
<dbReference type="GO" id="GO:0005886">
    <property type="term" value="C:plasma membrane"/>
    <property type="evidence" value="ECO:0007669"/>
    <property type="project" value="TreeGrafter"/>
</dbReference>
<dbReference type="GO" id="GO:0008188">
    <property type="term" value="F:neuropeptide receptor activity"/>
    <property type="evidence" value="ECO:0007669"/>
    <property type="project" value="TreeGrafter"/>
</dbReference>
<dbReference type="InterPro" id="IPR000276">
    <property type="entry name" value="GPCR_Rhodpsn"/>
</dbReference>
<feature type="transmembrane region" description="Helical" evidence="9">
    <location>
        <begin position="156"/>
        <end position="178"/>
    </location>
</feature>
<keyword evidence="3 9" id="KW-1133">Transmembrane helix</keyword>
<sequence>MFNSLQMQCDPIQYEVANVSTYVTNVMGNRCLSDTILIPTVITYSIIFIVGTVGNICTCLVIIRNKSMHTHTNFYLFSLALSDLLVLFLGLPMELYTVVDFAYPYEFGEWICKGRAYLIEFTSYASILVICSFTVERWLAICHPLRSQSSPKVSRAYFTIIVMWAVSAVAALPIGYIVKINRLPLPPWAMDQPWTEKISDDYETVKNTEFCAMDLAEQQLQKHLIYFAFLAFFLVPAFLITMMYSHIAMRIASTDTLLCVDKKEARTKATHNVIKMLVSVVVSFFICWLPFHIQRLLSLFITYHEGNVSPAVETLSTLIFYISGCCYYSNSATNPILYNVFSEKYRKAFFCTIFGPRIAKKIRPQWYQTKSSGLWVFLPTIFTHIQGAFSKLFPISRRSNMDNSSYTHRNTGNSAKFLVAPKDRHIKSCMDIRTSAILI</sequence>
<keyword evidence="6 8" id="KW-0675">Receptor</keyword>
<dbReference type="AlphaFoldDB" id="A0A016UC02"/>
<dbReference type="SUPFAM" id="SSF81321">
    <property type="entry name" value="Family A G protein-coupled receptor-like"/>
    <property type="match status" value="1"/>
</dbReference>
<evidence type="ECO:0000256" key="5">
    <source>
        <dbReference type="ARBA" id="ARBA00023136"/>
    </source>
</evidence>
<evidence type="ECO:0000259" key="10">
    <source>
        <dbReference type="PROSITE" id="PS50262"/>
    </source>
</evidence>
<dbReference type="PANTHER" id="PTHR24243:SF208">
    <property type="entry name" value="PYROKININ-1 RECEPTOR"/>
    <property type="match status" value="1"/>
</dbReference>
<organism evidence="11 12">
    <name type="scientific">Ancylostoma ceylanicum</name>
    <dbReference type="NCBI Taxonomy" id="53326"/>
    <lineage>
        <taxon>Eukaryota</taxon>
        <taxon>Metazoa</taxon>
        <taxon>Ecdysozoa</taxon>
        <taxon>Nematoda</taxon>
        <taxon>Chromadorea</taxon>
        <taxon>Rhabditida</taxon>
        <taxon>Rhabditina</taxon>
        <taxon>Rhabditomorpha</taxon>
        <taxon>Strongyloidea</taxon>
        <taxon>Ancylostomatidae</taxon>
        <taxon>Ancylostomatinae</taxon>
        <taxon>Ancylostoma</taxon>
    </lineage>
</organism>
<keyword evidence="12" id="KW-1185">Reference proteome</keyword>
<keyword evidence="5 9" id="KW-0472">Membrane</keyword>
<dbReference type="OrthoDB" id="5962705at2759"/>
<dbReference type="Proteomes" id="UP000024635">
    <property type="component" value="Unassembled WGS sequence"/>
</dbReference>
<feature type="transmembrane region" description="Helical" evidence="9">
    <location>
        <begin position="74"/>
        <end position="96"/>
    </location>
</feature>
<keyword evidence="7 8" id="KW-0807">Transducer</keyword>
<evidence type="ECO:0000313" key="11">
    <source>
        <dbReference type="EMBL" id="EYC12461.1"/>
    </source>
</evidence>
<dbReference type="InterPro" id="IPR017452">
    <property type="entry name" value="GPCR_Rhodpsn_7TM"/>
</dbReference>
<feature type="transmembrane region" description="Helical" evidence="9">
    <location>
        <begin position="116"/>
        <end position="135"/>
    </location>
</feature>
<feature type="transmembrane region" description="Helical" evidence="9">
    <location>
        <begin position="36"/>
        <end position="62"/>
    </location>
</feature>
<feature type="domain" description="G-protein coupled receptors family 1 profile" evidence="10">
    <location>
        <begin position="54"/>
        <end position="338"/>
    </location>
</feature>
<proteinExistence type="inferred from homology"/>
<evidence type="ECO:0000256" key="7">
    <source>
        <dbReference type="ARBA" id="ARBA00023224"/>
    </source>
</evidence>
<evidence type="ECO:0000256" key="4">
    <source>
        <dbReference type="ARBA" id="ARBA00023040"/>
    </source>
</evidence>
<name>A0A016UC02_9BILA</name>
<dbReference type="STRING" id="53326.A0A016UC02"/>
<comment type="subcellular location">
    <subcellularLocation>
        <location evidence="1">Membrane</location>
        <topology evidence="1">Multi-pass membrane protein</topology>
    </subcellularLocation>
</comment>
<feature type="transmembrane region" description="Helical" evidence="9">
    <location>
        <begin position="272"/>
        <end position="291"/>
    </location>
</feature>
<comment type="caution">
    <text evidence="11">The sequence shown here is derived from an EMBL/GenBank/DDBJ whole genome shotgun (WGS) entry which is preliminary data.</text>
</comment>
<protein>
    <recommendedName>
        <fullName evidence="10">G-protein coupled receptors family 1 profile domain-containing protein</fullName>
    </recommendedName>
</protein>
<keyword evidence="4 8" id="KW-0297">G-protein coupled receptor</keyword>
<dbReference type="PROSITE" id="PS50262">
    <property type="entry name" value="G_PROTEIN_RECEP_F1_2"/>
    <property type="match status" value="1"/>
</dbReference>
<evidence type="ECO:0000256" key="8">
    <source>
        <dbReference type="RuleBase" id="RU000688"/>
    </source>
</evidence>
<dbReference type="PANTHER" id="PTHR24243">
    <property type="entry name" value="G-PROTEIN COUPLED RECEPTOR"/>
    <property type="match status" value="1"/>
</dbReference>